<sequence>MIKWIAHRGNGVTKYPENSSEALIQALSHPLIDGVELDVRLTKDNEVVIFHDATLERTTNAIGFVRDKTWNQLKELTLISEKYHTKISKLSSFLKRVHTSKIILIELKEETGDYKILADQVCRILDRYSNLNLYLVSFRVDLIKYIEKKYPKYRVSVFVNHFINYKYVHSSLSFQAITPALVDDVKHTKETFVYAIYHLSTVKLVQKKIGNHPVGMITDQALKFAKALK</sequence>
<dbReference type="Pfam" id="PF03009">
    <property type="entry name" value="GDPD"/>
    <property type="match status" value="1"/>
</dbReference>
<evidence type="ECO:0000313" key="2">
    <source>
        <dbReference type="EMBL" id="HIU22780.1"/>
    </source>
</evidence>
<feature type="domain" description="GP-PDE" evidence="1">
    <location>
        <begin position="2"/>
        <end position="228"/>
    </location>
</feature>
<name>A0A9D1HWT9_9BACT</name>
<organism evidence="2 3">
    <name type="scientific">Candidatus Fimihabitans intestinipullorum</name>
    <dbReference type="NCBI Taxonomy" id="2840820"/>
    <lineage>
        <taxon>Bacteria</taxon>
        <taxon>Bacillati</taxon>
        <taxon>Mycoplasmatota</taxon>
        <taxon>Mycoplasmatota incertae sedis</taxon>
        <taxon>Candidatus Fimihabitans</taxon>
    </lineage>
</organism>
<dbReference type="SUPFAM" id="SSF51695">
    <property type="entry name" value="PLC-like phosphodiesterases"/>
    <property type="match status" value="1"/>
</dbReference>
<evidence type="ECO:0000313" key="3">
    <source>
        <dbReference type="Proteomes" id="UP000824087"/>
    </source>
</evidence>
<dbReference type="GO" id="GO:0006629">
    <property type="term" value="P:lipid metabolic process"/>
    <property type="evidence" value="ECO:0007669"/>
    <property type="project" value="InterPro"/>
</dbReference>
<dbReference type="EMBL" id="DVML01000025">
    <property type="protein sequence ID" value="HIU22780.1"/>
    <property type="molecule type" value="Genomic_DNA"/>
</dbReference>
<dbReference type="PANTHER" id="PTHR46211">
    <property type="entry name" value="GLYCEROPHOSPHORYL DIESTER PHOSPHODIESTERASE"/>
    <property type="match status" value="1"/>
</dbReference>
<dbReference type="PROSITE" id="PS51704">
    <property type="entry name" value="GP_PDE"/>
    <property type="match status" value="1"/>
</dbReference>
<dbReference type="AlphaFoldDB" id="A0A9D1HWT9"/>
<accession>A0A9D1HWT9</accession>
<gene>
    <name evidence="2" type="ORF">IAD49_04295</name>
</gene>
<dbReference type="Proteomes" id="UP000824087">
    <property type="component" value="Unassembled WGS sequence"/>
</dbReference>
<dbReference type="InterPro" id="IPR030395">
    <property type="entry name" value="GP_PDE_dom"/>
</dbReference>
<comment type="caution">
    <text evidence="2">The sequence shown here is derived from an EMBL/GenBank/DDBJ whole genome shotgun (WGS) entry which is preliminary data.</text>
</comment>
<dbReference type="InterPro" id="IPR017946">
    <property type="entry name" value="PLC-like_Pdiesterase_TIM-brl"/>
</dbReference>
<evidence type="ECO:0000259" key="1">
    <source>
        <dbReference type="PROSITE" id="PS51704"/>
    </source>
</evidence>
<protein>
    <recommendedName>
        <fullName evidence="1">GP-PDE domain-containing protein</fullName>
    </recommendedName>
</protein>
<reference evidence="2" key="1">
    <citation type="submission" date="2020-10" db="EMBL/GenBank/DDBJ databases">
        <authorList>
            <person name="Gilroy R."/>
        </authorList>
    </citation>
    <scope>NUCLEOTIDE SEQUENCE</scope>
    <source>
        <strain evidence="2">CHK197-8231</strain>
    </source>
</reference>
<dbReference type="Gene3D" id="3.20.20.190">
    <property type="entry name" value="Phosphatidylinositol (PI) phosphodiesterase"/>
    <property type="match status" value="1"/>
</dbReference>
<dbReference type="PANTHER" id="PTHR46211:SF14">
    <property type="entry name" value="GLYCEROPHOSPHODIESTER PHOSPHODIESTERASE"/>
    <property type="match status" value="1"/>
</dbReference>
<dbReference type="GO" id="GO:0008081">
    <property type="term" value="F:phosphoric diester hydrolase activity"/>
    <property type="evidence" value="ECO:0007669"/>
    <property type="project" value="InterPro"/>
</dbReference>
<proteinExistence type="predicted"/>
<reference evidence="2" key="2">
    <citation type="journal article" date="2021" name="PeerJ">
        <title>Extensive microbial diversity within the chicken gut microbiome revealed by metagenomics and culture.</title>
        <authorList>
            <person name="Gilroy R."/>
            <person name="Ravi A."/>
            <person name="Getino M."/>
            <person name="Pursley I."/>
            <person name="Horton D.L."/>
            <person name="Alikhan N.F."/>
            <person name="Baker D."/>
            <person name="Gharbi K."/>
            <person name="Hall N."/>
            <person name="Watson M."/>
            <person name="Adriaenssens E.M."/>
            <person name="Foster-Nyarko E."/>
            <person name="Jarju S."/>
            <person name="Secka A."/>
            <person name="Antonio M."/>
            <person name="Oren A."/>
            <person name="Chaudhuri R.R."/>
            <person name="La Ragione R."/>
            <person name="Hildebrand F."/>
            <person name="Pallen M.J."/>
        </authorList>
    </citation>
    <scope>NUCLEOTIDE SEQUENCE</scope>
    <source>
        <strain evidence="2">CHK197-8231</strain>
    </source>
</reference>